<proteinExistence type="inferred from homology"/>
<feature type="transmembrane region" description="Helical" evidence="7">
    <location>
        <begin position="6"/>
        <end position="24"/>
    </location>
</feature>
<evidence type="ECO:0000256" key="5">
    <source>
        <dbReference type="ARBA" id="ARBA00022989"/>
    </source>
</evidence>
<evidence type="ECO:0000256" key="7">
    <source>
        <dbReference type="SAM" id="Phobius"/>
    </source>
</evidence>
<name>A0A143HBB7_9BACL</name>
<evidence type="ECO:0000256" key="4">
    <source>
        <dbReference type="ARBA" id="ARBA00022692"/>
    </source>
</evidence>
<dbReference type="Pfam" id="PF20730">
    <property type="entry name" value="YetF_N"/>
    <property type="match status" value="1"/>
</dbReference>
<evidence type="ECO:0000256" key="6">
    <source>
        <dbReference type="ARBA" id="ARBA00023136"/>
    </source>
</evidence>
<dbReference type="OrthoDB" id="1076133at2"/>
<feature type="transmembrane region" description="Helical" evidence="7">
    <location>
        <begin position="57"/>
        <end position="78"/>
    </location>
</feature>
<evidence type="ECO:0000256" key="2">
    <source>
        <dbReference type="ARBA" id="ARBA00006448"/>
    </source>
</evidence>
<dbReference type="PANTHER" id="PTHR34582">
    <property type="entry name" value="UPF0702 TRANSMEMBRANE PROTEIN YCAP"/>
    <property type="match status" value="1"/>
</dbReference>
<dbReference type="InterPro" id="IPR007353">
    <property type="entry name" value="DUF421"/>
</dbReference>
<gene>
    <name evidence="10" type="ORF">ATY39_04635</name>
</gene>
<comment type="similarity">
    <text evidence="2">Belongs to the UPF0702 family.</text>
</comment>
<dbReference type="Pfam" id="PF04239">
    <property type="entry name" value="DUF421"/>
    <property type="match status" value="1"/>
</dbReference>
<dbReference type="GO" id="GO:0005886">
    <property type="term" value="C:plasma membrane"/>
    <property type="evidence" value="ECO:0007669"/>
    <property type="project" value="UniProtKB-SubCell"/>
</dbReference>
<keyword evidence="4 7" id="KW-0812">Transmembrane</keyword>
<dbReference type="AlphaFoldDB" id="A0A143HBB7"/>
<dbReference type="RefSeq" id="WP_066786518.1">
    <property type="nucleotide sequence ID" value="NZ_CP014806.1"/>
</dbReference>
<reference evidence="10 11" key="1">
    <citation type="journal article" date="2016" name="Genome Announc.">
        <title>Whole-Genome Sequence of Rummeliibacillus stabekisii Strain PP9 Isolated from Antarctic Soil.</title>
        <authorList>
            <person name="da Mota F.F."/>
            <person name="Vollu R.E."/>
            <person name="Jurelevicius D."/>
            <person name="Seldin L."/>
        </authorList>
    </citation>
    <scope>NUCLEOTIDE SEQUENCE [LARGE SCALE GENOMIC DNA]</scope>
    <source>
        <strain evidence="10 11">PP9</strain>
    </source>
</reference>
<keyword evidence="11" id="KW-1185">Reference proteome</keyword>
<dbReference type="InterPro" id="IPR048454">
    <property type="entry name" value="YetF_N"/>
</dbReference>
<sequence length="215" mass="24966">MMLTITLKVTLGFIALMLVIRLMGKKELSEVTPFDIVFLLMLGGILEETLYDNKVQVWHFLYAIILWTVLSLITNLVVRKYDKLRPFIKGEPSILINKGVLDIKELKKNKMETEQLLSLLRQQGIFSIREVKYVILEPGGQISVMKRDSSDQITTDTLPRLIIDEGQIVNRTLNQIRKNEQWVINLLKKEGYEDIEKVYYAEWSEGKGLYVQCNE</sequence>
<evidence type="ECO:0000256" key="1">
    <source>
        <dbReference type="ARBA" id="ARBA00004651"/>
    </source>
</evidence>
<dbReference type="InterPro" id="IPR023090">
    <property type="entry name" value="UPF0702_alpha/beta_dom_sf"/>
</dbReference>
<organism evidence="10 11">
    <name type="scientific">Rummeliibacillus stabekisii</name>
    <dbReference type="NCBI Taxonomy" id="241244"/>
    <lineage>
        <taxon>Bacteria</taxon>
        <taxon>Bacillati</taxon>
        <taxon>Bacillota</taxon>
        <taxon>Bacilli</taxon>
        <taxon>Bacillales</taxon>
        <taxon>Caryophanaceae</taxon>
        <taxon>Rummeliibacillus</taxon>
    </lineage>
</organism>
<keyword evidence="5 7" id="KW-1133">Transmembrane helix</keyword>
<evidence type="ECO:0000256" key="3">
    <source>
        <dbReference type="ARBA" id="ARBA00022475"/>
    </source>
</evidence>
<dbReference type="EMBL" id="CP014806">
    <property type="protein sequence ID" value="AMW98796.1"/>
    <property type="molecule type" value="Genomic_DNA"/>
</dbReference>
<protein>
    <recommendedName>
        <fullName evidence="12">DUF421 domain-containing protein</fullName>
    </recommendedName>
</protein>
<evidence type="ECO:0000259" key="9">
    <source>
        <dbReference type="Pfam" id="PF20730"/>
    </source>
</evidence>
<keyword evidence="6 7" id="KW-0472">Membrane</keyword>
<dbReference type="PANTHER" id="PTHR34582:SF5">
    <property type="entry name" value="UPF0702 TRANSMEMBRANE PROTEIN YETF"/>
    <property type="match status" value="1"/>
</dbReference>
<keyword evidence="3" id="KW-1003">Cell membrane</keyword>
<evidence type="ECO:0000313" key="10">
    <source>
        <dbReference type="EMBL" id="AMW98796.1"/>
    </source>
</evidence>
<dbReference type="STRING" id="241244.ATY39_04635"/>
<accession>A0A143HBB7</accession>
<feature type="domain" description="YetF-like N-terminal transmembrane" evidence="9">
    <location>
        <begin position="3"/>
        <end position="76"/>
    </location>
</feature>
<evidence type="ECO:0000259" key="8">
    <source>
        <dbReference type="Pfam" id="PF04239"/>
    </source>
</evidence>
<reference evidence="11" key="2">
    <citation type="submission" date="2016-03" db="EMBL/GenBank/DDBJ databases">
        <authorList>
            <person name="Seldin L."/>
        </authorList>
    </citation>
    <scope>NUCLEOTIDE SEQUENCE [LARGE SCALE GENOMIC DNA]</scope>
    <source>
        <strain evidence="11">PP9</strain>
    </source>
</reference>
<dbReference type="Gene3D" id="3.30.240.20">
    <property type="entry name" value="bsu07140 like domains"/>
    <property type="match status" value="2"/>
</dbReference>
<evidence type="ECO:0000313" key="11">
    <source>
        <dbReference type="Proteomes" id="UP000076021"/>
    </source>
</evidence>
<evidence type="ECO:0008006" key="12">
    <source>
        <dbReference type="Google" id="ProtNLM"/>
    </source>
</evidence>
<dbReference type="KEGG" id="rst:ATY39_04635"/>
<feature type="domain" description="YetF C-terminal" evidence="8">
    <location>
        <begin position="80"/>
        <end position="204"/>
    </location>
</feature>
<dbReference type="Proteomes" id="UP000076021">
    <property type="component" value="Chromosome"/>
</dbReference>
<comment type="subcellular location">
    <subcellularLocation>
        <location evidence="1">Cell membrane</location>
        <topology evidence="1">Multi-pass membrane protein</topology>
    </subcellularLocation>
</comment>